<dbReference type="Gene3D" id="3.40.640.10">
    <property type="entry name" value="Type I PLP-dependent aspartate aminotransferase-like (Major domain)"/>
    <property type="match status" value="1"/>
</dbReference>
<reference evidence="10" key="1">
    <citation type="journal article" date="2017" name="Nat. Ecol. Evol.">
        <title>Genome expansion and lineage-specific genetic innovations in the forest pathogenic fungi Armillaria.</title>
        <authorList>
            <person name="Sipos G."/>
            <person name="Prasanna A.N."/>
            <person name="Walter M.C."/>
            <person name="O'Connor E."/>
            <person name="Balint B."/>
            <person name="Krizsan K."/>
            <person name="Kiss B."/>
            <person name="Hess J."/>
            <person name="Varga T."/>
            <person name="Slot J."/>
            <person name="Riley R."/>
            <person name="Boka B."/>
            <person name="Rigling D."/>
            <person name="Barry K."/>
            <person name="Lee J."/>
            <person name="Mihaltcheva S."/>
            <person name="LaButti K."/>
            <person name="Lipzen A."/>
            <person name="Waldron R."/>
            <person name="Moloney N.M."/>
            <person name="Sperisen C."/>
            <person name="Kredics L."/>
            <person name="Vagvoelgyi C."/>
            <person name="Patrignani A."/>
            <person name="Fitzpatrick D."/>
            <person name="Nagy I."/>
            <person name="Doyle S."/>
            <person name="Anderson J.B."/>
            <person name="Grigoriev I.V."/>
            <person name="Gueldener U."/>
            <person name="Muensterkoetter M."/>
            <person name="Nagy L.G."/>
        </authorList>
    </citation>
    <scope>NUCLEOTIDE SEQUENCE [LARGE SCALE GENOMIC DNA]</scope>
    <source>
        <strain evidence="10">Ar21-2</strain>
    </source>
</reference>
<comment type="pathway">
    <text evidence="2">Amino-acid biosynthesis; L-cysteine biosynthesis; L-cysteine from L-homocysteine and L-serine: step 2/2.</text>
</comment>
<evidence type="ECO:0000313" key="9">
    <source>
        <dbReference type="EMBL" id="PBK83105.1"/>
    </source>
</evidence>
<evidence type="ECO:0000256" key="1">
    <source>
        <dbReference type="ARBA" id="ARBA00001933"/>
    </source>
</evidence>
<keyword evidence="10" id="KW-1185">Reference proteome</keyword>
<dbReference type="InterPro" id="IPR015421">
    <property type="entry name" value="PyrdxlP-dep_Trfase_major"/>
</dbReference>
<comment type="cofactor">
    <cofactor evidence="1 8">
        <name>pyridoxal 5'-phosphate</name>
        <dbReference type="ChEBI" id="CHEBI:597326"/>
    </cofactor>
</comment>
<dbReference type="Proteomes" id="UP000217790">
    <property type="component" value="Unassembled WGS sequence"/>
</dbReference>
<dbReference type="SUPFAM" id="SSF53383">
    <property type="entry name" value="PLP-dependent transferases"/>
    <property type="match status" value="1"/>
</dbReference>
<dbReference type="GO" id="GO:0005737">
    <property type="term" value="C:cytoplasm"/>
    <property type="evidence" value="ECO:0007669"/>
    <property type="project" value="TreeGrafter"/>
</dbReference>
<keyword evidence="5 8" id="KW-0663">Pyridoxal phosphate</keyword>
<dbReference type="EMBL" id="KZ293709">
    <property type="protein sequence ID" value="PBK83105.1"/>
    <property type="molecule type" value="Genomic_DNA"/>
</dbReference>
<evidence type="ECO:0000256" key="3">
    <source>
        <dbReference type="ARBA" id="ARBA00009077"/>
    </source>
</evidence>
<protein>
    <recommendedName>
        <fullName evidence="4">cystathionine gamma-lyase</fullName>
        <ecNumber evidence="4">4.4.1.1</ecNumber>
    </recommendedName>
    <alternativeName>
        <fullName evidence="7">Gamma-cystathionase</fullName>
    </alternativeName>
</protein>
<dbReference type="Pfam" id="PF01053">
    <property type="entry name" value="Cys_Met_Meta_PP"/>
    <property type="match status" value="1"/>
</dbReference>
<keyword evidence="6" id="KW-0028">Amino-acid biosynthesis</keyword>
<evidence type="ECO:0000256" key="8">
    <source>
        <dbReference type="RuleBase" id="RU362118"/>
    </source>
</evidence>
<evidence type="ECO:0000256" key="2">
    <source>
        <dbReference type="ARBA" id="ARBA00005038"/>
    </source>
</evidence>
<proteinExistence type="inferred from homology"/>
<dbReference type="STRING" id="47427.A0A2H3CJ96"/>
<dbReference type="GO" id="GO:0004123">
    <property type="term" value="F:cystathionine gamma-lyase activity"/>
    <property type="evidence" value="ECO:0007669"/>
    <property type="project" value="TreeGrafter"/>
</dbReference>
<dbReference type="OrthoDB" id="3047386at2759"/>
<organism evidence="9 10">
    <name type="scientific">Armillaria gallica</name>
    <name type="common">Bulbous honey fungus</name>
    <name type="synonym">Armillaria bulbosa</name>
    <dbReference type="NCBI Taxonomy" id="47427"/>
    <lineage>
        <taxon>Eukaryota</taxon>
        <taxon>Fungi</taxon>
        <taxon>Dikarya</taxon>
        <taxon>Basidiomycota</taxon>
        <taxon>Agaricomycotina</taxon>
        <taxon>Agaricomycetes</taxon>
        <taxon>Agaricomycetidae</taxon>
        <taxon>Agaricales</taxon>
        <taxon>Marasmiineae</taxon>
        <taxon>Physalacriaceae</taxon>
        <taxon>Armillaria</taxon>
    </lineage>
</organism>
<dbReference type="InterPro" id="IPR000277">
    <property type="entry name" value="Cys/Met-Metab_PyrdxlP-dep_enz"/>
</dbReference>
<keyword evidence="6" id="KW-0198">Cysteine biosynthesis</keyword>
<dbReference type="EC" id="4.4.1.1" evidence="4"/>
<dbReference type="InterPro" id="IPR015424">
    <property type="entry name" value="PyrdxlP-dep_Trfase"/>
</dbReference>
<comment type="similarity">
    <text evidence="3 8">Belongs to the trans-sulfuration enzymes family.</text>
</comment>
<evidence type="ECO:0000256" key="5">
    <source>
        <dbReference type="ARBA" id="ARBA00022898"/>
    </source>
</evidence>
<dbReference type="AlphaFoldDB" id="A0A2H3CJ96"/>
<evidence type="ECO:0000256" key="6">
    <source>
        <dbReference type="ARBA" id="ARBA00023192"/>
    </source>
</evidence>
<evidence type="ECO:0000256" key="4">
    <source>
        <dbReference type="ARBA" id="ARBA00012085"/>
    </source>
</evidence>
<evidence type="ECO:0000313" key="10">
    <source>
        <dbReference type="Proteomes" id="UP000217790"/>
    </source>
</evidence>
<dbReference type="GO" id="GO:0019346">
    <property type="term" value="P:transsulfuration"/>
    <property type="evidence" value="ECO:0007669"/>
    <property type="project" value="InterPro"/>
</dbReference>
<dbReference type="GO" id="GO:0030170">
    <property type="term" value="F:pyridoxal phosphate binding"/>
    <property type="evidence" value="ECO:0007669"/>
    <property type="project" value="InterPro"/>
</dbReference>
<evidence type="ECO:0000256" key="7">
    <source>
        <dbReference type="ARBA" id="ARBA00029853"/>
    </source>
</evidence>
<sequence>MLWESSLQAWSLREARSSLSVAKVLCWCSTRNTWQSGHVLSMNNVYGGTLGYLKRIAGGLQGVEMSFAELEEAAEEHKFNSIRDDTKLTWIETPTNPTLRVVDIPATVFITHWDPSKPLVFVDDMLLSF</sequence>
<gene>
    <name evidence="9" type="ORF">ARMGADRAFT_679197</name>
</gene>
<dbReference type="PANTHER" id="PTHR11808">
    <property type="entry name" value="TRANS-SULFURATION ENZYME FAMILY MEMBER"/>
    <property type="match status" value="1"/>
</dbReference>
<accession>A0A2H3CJ96</accession>
<name>A0A2H3CJ96_ARMGA</name>
<dbReference type="GO" id="GO:0019343">
    <property type="term" value="P:cysteine biosynthetic process via cystathionine"/>
    <property type="evidence" value="ECO:0007669"/>
    <property type="project" value="TreeGrafter"/>
</dbReference>
<dbReference type="PANTHER" id="PTHR11808:SF15">
    <property type="entry name" value="CYSTATHIONINE GAMMA-LYASE"/>
    <property type="match status" value="1"/>
</dbReference>
<dbReference type="InParanoid" id="A0A2H3CJ96"/>